<dbReference type="GO" id="GO:0005524">
    <property type="term" value="F:ATP binding"/>
    <property type="evidence" value="ECO:0007669"/>
    <property type="project" value="InterPro"/>
</dbReference>
<accession>C6XP82</accession>
<evidence type="ECO:0000259" key="2">
    <source>
        <dbReference type="Pfam" id="PF00437"/>
    </source>
</evidence>
<dbReference type="Gene3D" id="3.40.50.300">
    <property type="entry name" value="P-loop containing nucleotide triphosphate hydrolases"/>
    <property type="match status" value="1"/>
</dbReference>
<dbReference type="PANTHER" id="PTHR30486">
    <property type="entry name" value="TWITCHING MOTILITY PROTEIN PILT"/>
    <property type="match status" value="1"/>
</dbReference>
<dbReference type="EMBL" id="CP001678">
    <property type="protein sequence ID" value="ACT58368.1"/>
    <property type="molecule type" value="Genomic_DNA"/>
</dbReference>
<dbReference type="Proteomes" id="UP000002745">
    <property type="component" value="Chromosome"/>
</dbReference>
<dbReference type="KEGG" id="hba:Hbal_0667"/>
<dbReference type="HOGENOM" id="CLU_005379_3_0_5"/>
<dbReference type="AlphaFoldDB" id="C6XP82"/>
<dbReference type="RefSeq" id="WP_015826518.1">
    <property type="nucleotide sequence ID" value="NC_012982.1"/>
</dbReference>
<dbReference type="CDD" id="cd01130">
    <property type="entry name" value="VirB11-like_ATPase"/>
    <property type="match status" value="1"/>
</dbReference>
<reference evidence="4" key="1">
    <citation type="journal article" date="2011" name="J. Bacteriol.">
        <title>Genome sequences of eight morphologically diverse alphaproteobacteria.</title>
        <authorList>
            <consortium name="US DOE Joint Genome Institute"/>
            <person name="Brown P.J."/>
            <person name="Kysela D.T."/>
            <person name="Buechlein A."/>
            <person name="Hemmerich C."/>
            <person name="Brun Y.V."/>
        </authorList>
    </citation>
    <scope>NUCLEOTIDE SEQUENCE [LARGE SCALE GENOMIC DNA]</scope>
    <source>
        <strain evidence="4">ATCC 49814 / DSM 5838 / IFAM 1418</strain>
    </source>
</reference>
<evidence type="ECO:0000313" key="4">
    <source>
        <dbReference type="Proteomes" id="UP000002745"/>
    </source>
</evidence>
<dbReference type="NCBIfam" id="TIGR02782">
    <property type="entry name" value="TrbB_P"/>
    <property type="match status" value="1"/>
</dbReference>
<evidence type="ECO:0000313" key="3">
    <source>
        <dbReference type="EMBL" id="ACT58368.1"/>
    </source>
</evidence>
<dbReference type="PANTHER" id="PTHR30486:SF6">
    <property type="entry name" value="TYPE IV PILUS RETRACTATION ATPASE PILT"/>
    <property type="match status" value="1"/>
</dbReference>
<sequence length="337" mass="36348">MSVNTAHLSETSKRRTAMLRTAFCPVVREALDAPDTIEVMANPDGSIWIEKARLGIIVSDQTLTPSDRERVIRLVASSANEGVDQSSPIVSAELPGSGERFEGLLPPICEAPCFSVRKPAQSPFALQDYVNQASLASATASALQDAIHNHANILIAGGTSSGKTTFTNALLAEDGFASDRVVILEDTRELKCTASNVIALRTHKDKVSLQQLVRSTLRLRPDRIIVGEVRGSEALDLLKAWNTGHPGGITTLHANSAKSALKRLEQLTQEAITYPPFELIAEAIDVVVFMSRKDGIRRVEEALRVTGFDGSDYLTTPLVSPSLSILKTDDVSCANPH</sequence>
<dbReference type="InterPro" id="IPR027417">
    <property type="entry name" value="P-loop_NTPase"/>
</dbReference>
<organism evidence="3 4">
    <name type="scientific">Hirschia baltica (strain ATCC 49814 / DSM 5838 / IFAM 1418)</name>
    <dbReference type="NCBI Taxonomy" id="582402"/>
    <lineage>
        <taxon>Bacteria</taxon>
        <taxon>Pseudomonadati</taxon>
        <taxon>Pseudomonadota</taxon>
        <taxon>Alphaproteobacteria</taxon>
        <taxon>Hyphomonadales</taxon>
        <taxon>Hyphomonadaceae</taxon>
        <taxon>Hirschia</taxon>
    </lineage>
</organism>
<dbReference type="InterPro" id="IPR001482">
    <property type="entry name" value="T2SS/T4SS_dom"/>
</dbReference>
<dbReference type="InterPro" id="IPR014149">
    <property type="entry name" value="Conjug-transfer_TrbB"/>
</dbReference>
<dbReference type="InterPro" id="IPR050921">
    <property type="entry name" value="T4SS_GSP_E_ATPase"/>
</dbReference>
<protein>
    <submittedName>
        <fullName evidence="3">P-type conjugative transfer ATPase TrbB</fullName>
    </submittedName>
</protein>
<dbReference type="Gene3D" id="3.30.450.90">
    <property type="match status" value="1"/>
</dbReference>
<comment type="similarity">
    <text evidence="1">Belongs to the GSP E family.</text>
</comment>
<dbReference type="STRING" id="582402.Hbal_0667"/>
<name>C6XP82_HIRBI</name>
<dbReference type="OrthoDB" id="9810761at2"/>
<dbReference type="GO" id="GO:0016887">
    <property type="term" value="F:ATP hydrolysis activity"/>
    <property type="evidence" value="ECO:0007669"/>
    <property type="project" value="InterPro"/>
</dbReference>
<gene>
    <name evidence="3" type="ordered locus">Hbal_0667</name>
</gene>
<feature type="domain" description="Bacterial type II secretion system protein E" evidence="2">
    <location>
        <begin position="103"/>
        <end position="288"/>
    </location>
</feature>
<dbReference type="GO" id="GO:0005737">
    <property type="term" value="C:cytoplasm"/>
    <property type="evidence" value="ECO:0007669"/>
    <property type="project" value="InterPro"/>
</dbReference>
<keyword evidence="4" id="KW-1185">Reference proteome</keyword>
<dbReference type="Pfam" id="PF00437">
    <property type="entry name" value="T2SSE"/>
    <property type="match status" value="1"/>
</dbReference>
<dbReference type="eggNOG" id="COG4962">
    <property type="taxonomic scope" value="Bacteria"/>
</dbReference>
<evidence type="ECO:0000256" key="1">
    <source>
        <dbReference type="ARBA" id="ARBA00006611"/>
    </source>
</evidence>
<proteinExistence type="inferred from homology"/>
<dbReference type="SUPFAM" id="SSF52540">
    <property type="entry name" value="P-loop containing nucleoside triphosphate hydrolases"/>
    <property type="match status" value="1"/>
</dbReference>